<feature type="coiled-coil region" evidence="1">
    <location>
        <begin position="281"/>
        <end position="372"/>
    </location>
</feature>
<dbReference type="InterPro" id="IPR027417">
    <property type="entry name" value="P-loop_NTPase"/>
</dbReference>
<comment type="caution">
    <text evidence="3">The sequence shown here is derived from an EMBL/GenBank/DDBJ whole genome shotgun (WGS) entry which is preliminary data.</text>
</comment>
<gene>
    <name evidence="3" type="ORF">IU470_12255</name>
</gene>
<accession>A0ABS0C8Q1</accession>
<feature type="region of interest" description="Disordered" evidence="2">
    <location>
        <begin position="826"/>
        <end position="859"/>
    </location>
</feature>
<dbReference type="PANTHER" id="PTHR23159:SF66">
    <property type="entry name" value="OS04G0158400 PROTEIN"/>
    <property type="match status" value="1"/>
</dbReference>
<name>A0ABS0C8Q1_9NOCA</name>
<dbReference type="RefSeq" id="WP_195033070.1">
    <property type="nucleotide sequence ID" value="NZ_JADLRE010000008.1"/>
</dbReference>
<evidence type="ECO:0000313" key="4">
    <source>
        <dbReference type="Proteomes" id="UP000807309"/>
    </source>
</evidence>
<feature type="coiled-coil region" evidence="1">
    <location>
        <begin position="776"/>
        <end position="803"/>
    </location>
</feature>
<sequence length="1381" mass="151621">MTADPVKFHPHRWRLARAGVINVWHYLDTEFTISGGRLILRGANGSGKSRALEMLLPFLLDADRRRMDATGSQKVSLDELMKTGARGQTNRLGYLWLELQRPSEPHDTTEFLTLGCHIKYSASAHRSEVLFFTTSKRVGEQLPLLGGDREVLSRDRLSALIGADNLTDAEGHRDNVRIKVFGLRGDSDRDRFTGLIQLLHTLRSPDVGNRIDEGKLPQILSDALPPLSEQTLQTAGERLDGLTETRLAQQQLIETLDHVRRFHAVYGSYAAGVLTEGASGLRQAATDLGDAQDTRDNLAERHDQLRAQLSTAEAGIVELTDEKIELETSIESLRAAPQFKERADLVPREKALTALKQTAEQALRTAQRARTDEADAAERFAEYRTRLRAARDTAATALTRTVTRLADIGIPHGTLPASFTLHELEETPVTDSVRNTLDQAPSQVQRPRLMTVEILPENVAGVGSAALDCARAAADTASKVDRREQEARQLADQRVQLMQLEKAADEAESRARIDEADAGKAAERRDDLAVSLNQAWREWISSAETIRLMPDAQWSCPPIEALRSDTEVLAGDTADDTLLDELDTLAAELARPVEGALAARIADIDRHILLLRQDAEKLRAEKTYLHAANDPEPPTTPWHRAGRGTPLWRTIEFHDEVAADDRAGIEGALLAAGLLTATLTEDGTLRAENGQTYVRPGNEHPVSPLSRVVRPDPAIPGLTDLVSGVLAAIGWRDPEATVSIAGDGSWRTGVLTGRHQPPTARHIGATTRDATRRARIAEIEQELAQLSASVTDLSAQRAHLEEHRRHLAAHLRTAPRSRSLTVAREAARGAATRAARAGHDAREAREKAGHERSEWSRRDREHRAICEQFALPSGLDDLAARRKACDSAADACAALDSACGALLGALAAADRARRECLDARTRRQEDEAQAEISRRGWAQEASSLNAVREALDLPIQELLSEIRKSEEELKRTTTKLGAAQRQRDQAAVDAAGVKAGLVAAEADVRHRADELRLAAELFNARLLLPGLRTAAGLGEIAAVRDMTDRSESAHVAERVRAGLRGRKAIGVTPMLNALTKFGAEVSGYLEVSQSFEHGAHLIHIDGVEHHHDLPSVLAHLHDKVESGRQALTDREREVFTEFILGSVTDELRRRVQQARHLVGAMNAGLANTTTSHGIGVRIGWELDGSDPELRRLVHLVGIADQVRSDQDNEELVALVRARVERLYNSDNAAGYTAHLREALDYRAWHTVEVTILGPEPNQTRRISRRAKISQGETRFVSYVTLFAAADSYLSGLPDAEGALRLVLLDDAFAKVDERAIGELMGLLVRLDIDFVMTGHALWGTVSEVPALDIYEIRRIGDSSVVPTRIHWDGRKRTYLASVGGK</sequence>
<proteinExistence type="predicted"/>
<dbReference type="Proteomes" id="UP000807309">
    <property type="component" value="Unassembled WGS sequence"/>
</dbReference>
<dbReference type="PANTHER" id="PTHR23159">
    <property type="entry name" value="CENTROSOMAL PROTEIN 2"/>
    <property type="match status" value="1"/>
</dbReference>
<evidence type="ECO:0000256" key="1">
    <source>
        <dbReference type="SAM" id="Coils"/>
    </source>
</evidence>
<evidence type="ECO:0000256" key="2">
    <source>
        <dbReference type="SAM" id="MobiDB-lite"/>
    </source>
</evidence>
<evidence type="ECO:0000313" key="3">
    <source>
        <dbReference type="EMBL" id="MBF6225873.1"/>
    </source>
</evidence>
<dbReference type="EMBL" id="JADLRE010000008">
    <property type="protein sequence ID" value="MBF6225873.1"/>
    <property type="molecule type" value="Genomic_DNA"/>
</dbReference>
<reference evidence="3 4" key="1">
    <citation type="submission" date="2020-10" db="EMBL/GenBank/DDBJ databases">
        <title>Identification of Nocardia species via Next-generation sequencing and recognition of intraspecies genetic diversity.</title>
        <authorList>
            <person name="Li P."/>
            <person name="Li P."/>
            <person name="Lu B."/>
        </authorList>
    </citation>
    <scope>NUCLEOTIDE SEQUENCE [LARGE SCALE GENOMIC DNA]</scope>
    <source>
        <strain evidence="3 4">N-11</strain>
    </source>
</reference>
<dbReference type="SUPFAM" id="SSF52540">
    <property type="entry name" value="P-loop containing nucleoside triphosphate hydrolases"/>
    <property type="match status" value="1"/>
</dbReference>
<dbReference type="InterPro" id="IPR013496">
    <property type="entry name" value="CHP02680"/>
</dbReference>
<dbReference type="NCBIfam" id="TIGR02680">
    <property type="entry name" value="TIGR02680 family protein"/>
    <property type="match status" value="1"/>
</dbReference>
<feature type="compositionally biased region" description="Basic and acidic residues" evidence="2">
    <location>
        <begin position="837"/>
        <end position="859"/>
    </location>
</feature>
<feature type="coiled-coil region" evidence="1">
    <location>
        <begin position="480"/>
        <end position="517"/>
    </location>
</feature>
<protein>
    <submittedName>
        <fullName evidence="3">TIGR02680 family protein</fullName>
    </submittedName>
</protein>
<keyword evidence="4" id="KW-1185">Reference proteome</keyword>
<dbReference type="Pfam" id="PF13558">
    <property type="entry name" value="SbcC_Walker_B"/>
    <property type="match status" value="1"/>
</dbReference>
<keyword evidence="1" id="KW-0175">Coiled coil</keyword>
<feature type="coiled-coil region" evidence="1">
    <location>
        <begin position="955"/>
        <end position="982"/>
    </location>
</feature>
<organism evidence="3 4">
    <name type="scientific">Nocardia abscessus</name>
    <dbReference type="NCBI Taxonomy" id="120957"/>
    <lineage>
        <taxon>Bacteria</taxon>
        <taxon>Bacillati</taxon>
        <taxon>Actinomycetota</taxon>
        <taxon>Actinomycetes</taxon>
        <taxon>Mycobacteriales</taxon>
        <taxon>Nocardiaceae</taxon>
        <taxon>Nocardia</taxon>
    </lineage>
</organism>